<evidence type="ECO:0000313" key="9">
    <source>
        <dbReference type="EMBL" id="KMZ56513.1"/>
    </source>
</evidence>
<keyword evidence="10" id="KW-1185">Reference proteome</keyword>
<keyword evidence="3 6" id="KW-0256">Endoplasmic reticulum</keyword>
<dbReference type="GO" id="GO:0005789">
    <property type="term" value="C:endoplasmic reticulum membrane"/>
    <property type="evidence" value="ECO:0007669"/>
    <property type="project" value="UniProtKB-SubCell"/>
</dbReference>
<evidence type="ECO:0000256" key="4">
    <source>
        <dbReference type="ARBA" id="ARBA00022989"/>
    </source>
</evidence>
<sequence length="259" mass="29151">MAEEMPRETLLEKMADKIKGHDSSSSSSSSDSDNDDKKMSKKIDEKIEVVKNKVFRIFGREKPVHTVLGGGQPADIVLWRNKKVTAGVFGVVTAVWVVFVLLEYFLLTFVCHCLILALSFLFLWANVSSFINKSSTPHIPDVHIPEDVVVNTALCLRNDINRALHVLREIASGKDLKKFLGVIAGLWILSAIGSSCNFLTLFYIIFVLLHTVPLLYEKYDDKVDAFAEKAMIEMKKQYAVLDAKVLCKLPIGPWKEKKH</sequence>
<dbReference type="PANTHER" id="PTHR10994:SF190">
    <property type="entry name" value="RETICULON-LIKE PROTEIN"/>
    <property type="match status" value="1"/>
</dbReference>
<dbReference type="Proteomes" id="UP000036987">
    <property type="component" value="Unassembled WGS sequence"/>
</dbReference>
<evidence type="ECO:0000256" key="3">
    <source>
        <dbReference type="ARBA" id="ARBA00022824"/>
    </source>
</evidence>
<evidence type="ECO:0000313" key="10">
    <source>
        <dbReference type="Proteomes" id="UP000036987"/>
    </source>
</evidence>
<comment type="subcellular location">
    <subcellularLocation>
        <location evidence="1 6">Endoplasmic reticulum membrane</location>
        <topology evidence="1 6">Multi-pass membrane protein</topology>
    </subcellularLocation>
</comment>
<dbReference type="InterPro" id="IPR003388">
    <property type="entry name" value="Reticulon"/>
</dbReference>
<dbReference type="AlphaFoldDB" id="A0A0K9NIQ5"/>
<dbReference type="PROSITE" id="PS50845">
    <property type="entry name" value="RETICULON"/>
    <property type="match status" value="1"/>
</dbReference>
<keyword evidence="2 6" id="KW-0812">Transmembrane</keyword>
<keyword evidence="5 6" id="KW-0472">Membrane</keyword>
<evidence type="ECO:0000256" key="5">
    <source>
        <dbReference type="ARBA" id="ARBA00023136"/>
    </source>
</evidence>
<feature type="transmembrane region" description="Helical" evidence="6">
    <location>
        <begin position="107"/>
        <end position="125"/>
    </location>
</feature>
<accession>A0A0K9NIQ5</accession>
<keyword evidence="4 6" id="KW-1133">Transmembrane helix</keyword>
<evidence type="ECO:0000256" key="1">
    <source>
        <dbReference type="ARBA" id="ARBA00004477"/>
    </source>
</evidence>
<feature type="transmembrane region" description="Helical" evidence="6">
    <location>
        <begin position="179"/>
        <end position="209"/>
    </location>
</feature>
<name>A0A0K9NIQ5_ZOSMR</name>
<dbReference type="STRING" id="29655.A0A0K9NIQ5"/>
<dbReference type="InterPro" id="IPR045064">
    <property type="entry name" value="Reticulon-like"/>
</dbReference>
<evidence type="ECO:0000259" key="8">
    <source>
        <dbReference type="PROSITE" id="PS50845"/>
    </source>
</evidence>
<evidence type="ECO:0000256" key="6">
    <source>
        <dbReference type="RuleBase" id="RU363132"/>
    </source>
</evidence>
<dbReference type="EMBL" id="LFYR01002171">
    <property type="protein sequence ID" value="KMZ56513.1"/>
    <property type="molecule type" value="Genomic_DNA"/>
</dbReference>
<dbReference type="OMA" id="CLWSCWK"/>
<dbReference type="OrthoDB" id="567788at2759"/>
<dbReference type="Pfam" id="PF02453">
    <property type="entry name" value="Reticulon"/>
    <property type="match status" value="1"/>
</dbReference>
<dbReference type="GO" id="GO:0009617">
    <property type="term" value="P:response to bacterium"/>
    <property type="evidence" value="ECO:0007669"/>
    <property type="project" value="InterPro"/>
</dbReference>
<reference evidence="10" key="1">
    <citation type="journal article" date="2016" name="Nature">
        <title>The genome of the seagrass Zostera marina reveals angiosperm adaptation to the sea.</title>
        <authorList>
            <person name="Olsen J.L."/>
            <person name="Rouze P."/>
            <person name="Verhelst B."/>
            <person name="Lin Y.-C."/>
            <person name="Bayer T."/>
            <person name="Collen J."/>
            <person name="Dattolo E."/>
            <person name="De Paoli E."/>
            <person name="Dittami S."/>
            <person name="Maumus F."/>
            <person name="Michel G."/>
            <person name="Kersting A."/>
            <person name="Lauritano C."/>
            <person name="Lohaus R."/>
            <person name="Toepel M."/>
            <person name="Tonon T."/>
            <person name="Vanneste K."/>
            <person name="Amirebrahimi M."/>
            <person name="Brakel J."/>
            <person name="Bostroem C."/>
            <person name="Chovatia M."/>
            <person name="Grimwood J."/>
            <person name="Jenkins J.W."/>
            <person name="Jueterbock A."/>
            <person name="Mraz A."/>
            <person name="Stam W.T."/>
            <person name="Tice H."/>
            <person name="Bornberg-Bauer E."/>
            <person name="Green P.J."/>
            <person name="Pearson G.A."/>
            <person name="Procaccini G."/>
            <person name="Duarte C.M."/>
            <person name="Schmutz J."/>
            <person name="Reusch T.B.H."/>
            <person name="Van de Peer Y."/>
        </authorList>
    </citation>
    <scope>NUCLEOTIDE SEQUENCE [LARGE SCALE GENOMIC DNA]</scope>
    <source>
        <strain evidence="10">cv. Finnish</strain>
    </source>
</reference>
<gene>
    <name evidence="9" type="ORF">ZOSMA_94G00380</name>
</gene>
<evidence type="ECO:0000256" key="2">
    <source>
        <dbReference type="ARBA" id="ARBA00022692"/>
    </source>
</evidence>
<proteinExistence type="predicted"/>
<evidence type="ECO:0000256" key="7">
    <source>
        <dbReference type="SAM" id="MobiDB-lite"/>
    </source>
</evidence>
<feature type="region of interest" description="Disordered" evidence="7">
    <location>
        <begin position="17"/>
        <end position="40"/>
    </location>
</feature>
<comment type="caution">
    <text evidence="9">The sequence shown here is derived from an EMBL/GenBank/DDBJ whole genome shotgun (WGS) entry which is preliminary data.</text>
</comment>
<dbReference type="PANTHER" id="PTHR10994">
    <property type="entry name" value="RETICULON"/>
    <property type="match status" value="1"/>
</dbReference>
<feature type="domain" description="Reticulon" evidence="8">
    <location>
        <begin position="73"/>
        <end position="259"/>
    </location>
</feature>
<protein>
    <recommendedName>
        <fullName evidence="6">Reticulon-like protein</fullName>
    </recommendedName>
</protein>
<feature type="transmembrane region" description="Helical" evidence="6">
    <location>
        <begin position="84"/>
        <end position="101"/>
    </location>
</feature>
<organism evidence="9 10">
    <name type="scientific">Zostera marina</name>
    <name type="common">Eelgrass</name>
    <dbReference type="NCBI Taxonomy" id="29655"/>
    <lineage>
        <taxon>Eukaryota</taxon>
        <taxon>Viridiplantae</taxon>
        <taxon>Streptophyta</taxon>
        <taxon>Embryophyta</taxon>
        <taxon>Tracheophyta</taxon>
        <taxon>Spermatophyta</taxon>
        <taxon>Magnoliopsida</taxon>
        <taxon>Liliopsida</taxon>
        <taxon>Zosteraceae</taxon>
        <taxon>Zostera</taxon>
    </lineage>
</organism>